<gene>
    <name evidence="1" type="ORF">BO66DRAFT_173589</name>
</gene>
<keyword evidence="2" id="KW-1185">Reference proteome</keyword>
<protein>
    <submittedName>
        <fullName evidence="1">Ankyrin</fullName>
    </submittedName>
</protein>
<dbReference type="Proteomes" id="UP000249661">
    <property type="component" value="Unassembled WGS sequence"/>
</dbReference>
<dbReference type="EMBL" id="KZ824981">
    <property type="protein sequence ID" value="RAH66634.1"/>
    <property type="molecule type" value="Genomic_DNA"/>
</dbReference>
<evidence type="ECO:0000313" key="2">
    <source>
        <dbReference type="Proteomes" id="UP000249661"/>
    </source>
</evidence>
<evidence type="ECO:0000313" key="1">
    <source>
        <dbReference type="EMBL" id="RAH66634.1"/>
    </source>
</evidence>
<reference evidence="1" key="1">
    <citation type="submission" date="2018-02" db="EMBL/GenBank/DDBJ databases">
        <title>The genomes of Aspergillus section Nigri reveals drivers in fungal speciation.</title>
        <authorList>
            <consortium name="DOE Joint Genome Institute"/>
            <person name="Vesth T.C."/>
            <person name="Nybo J."/>
            <person name="Theobald S."/>
            <person name="Brandl J."/>
            <person name="Frisvad J.C."/>
            <person name="Nielsen K.F."/>
            <person name="Lyhne E.K."/>
            <person name="Kogle M.E."/>
            <person name="Kuo A."/>
            <person name="Riley R."/>
            <person name="Clum A."/>
            <person name="Nolan M."/>
            <person name="Lipzen A."/>
            <person name="Salamov A."/>
            <person name="Henrissat B."/>
            <person name="Wiebenga A."/>
            <person name="De vries R.P."/>
            <person name="Grigoriev I.V."/>
            <person name="Mortensen U.H."/>
            <person name="Andersen M.R."/>
            <person name="Baker S.E."/>
        </authorList>
    </citation>
    <scope>NUCLEOTIDE SEQUENCE</scope>
    <source>
        <strain evidence="1">CBS 121060</strain>
    </source>
</reference>
<name>A0ACD1GZB0_9EURO</name>
<accession>A0ACD1GZB0</accession>
<organism evidence="1 2">
    <name type="scientific">Aspergillus aculeatinus CBS 121060</name>
    <dbReference type="NCBI Taxonomy" id="1448322"/>
    <lineage>
        <taxon>Eukaryota</taxon>
        <taxon>Fungi</taxon>
        <taxon>Dikarya</taxon>
        <taxon>Ascomycota</taxon>
        <taxon>Pezizomycotina</taxon>
        <taxon>Eurotiomycetes</taxon>
        <taxon>Eurotiomycetidae</taxon>
        <taxon>Eurotiales</taxon>
        <taxon>Aspergillaceae</taxon>
        <taxon>Aspergillus</taxon>
        <taxon>Aspergillus subgen. Circumdati</taxon>
    </lineage>
</organism>
<proteinExistence type="predicted"/>
<sequence>MVRFLLQTPGIPSSDRRRMLNTQNHEKKATPLRESIYFGDKECTRELLADPDLDMTVADLEGDTPMPASVAIGDFPTLLQIFQMPMYSITDPLESSPRLATPRELKRVERALLDGFSRLEPWESNLFIVMHWAVVNGSLPLAKKCLDTLPILVDYSGPMQAKWLHIASRFDHGELARNLTTYGVDVYATTERGMTALHLACVGGHSVTVRYLLEHLTSQAGNQAPGPGAATPRECDTARLINFIMADDKLGESAISLSAKAKGRGTSDILWAEIETFASNRENLKSFSRADLERL</sequence>